<dbReference type="InterPro" id="IPR023271">
    <property type="entry name" value="Aquaporin-like"/>
</dbReference>
<comment type="subcellular location">
    <subcellularLocation>
        <location evidence="1">Endomembrane system</location>
        <topology evidence="1">Multi-pass membrane protein</topology>
    </subcellularLocation>
</comment>
<sequence>MSSAVLDSSMVLVALAHGLSLFVDIFMVANIFGGHLNLPITFGLPMGAHITLLTGADPSYGPMPRWERRLERTTKVAGGFSGCCRLSATNPQSSLLAAYLLEEAQGRPEQATLHTLPPHGSIDHLSRSPFIEVAFCPQAVPTHGVVAGMSELEGTVMEVVMTFALVYTVYATVADPKKGPFGTADMVNSDHMPLHASSAGFTPNNTYKTAARTIGGKAAPEEHPELPFLNFVCIHSI</sequence>
<dbReference type="Proteomes" id="UP000317650">
    <property type="component" value="Chromosome 11"/>
</dbReference>
<evidence type="ECO:0000256" key="6">
    <source>
        <dbReference type="SAM" id="Phobius"/>
    </source>
</evidence>
<dbReference type="GO" id="GO:0015250">
    <property type="term" value="F:water channel activity"/>
    <property type="evidence" value="ECO:0007669"/>
    <property type="project" value="TreeGrafter"/>
</dbReference>
<evidence type="ECO:0000256" key="3">
    <source>
        <dbReference type="ARBA" id="ARBA00022737"/>
    </source>
</evidence>
<organism evidence="8 9">
    <name type="scientific">Musa balbisiana</name>
    <name type="common">Banana</name>
    <dbReference type="NCBI Taxonomy" id="52838"/>
    <lineage>
        <taxon>Eukaryota</taxon>
        <taxon>Viridiplantae</taxon>
        <taxon>Streptophyta</taxon>
        <taxon>Embryophyta</taxon>
        <taxon>Tracheophyta</taxon>
        <taxon>Spermatophyta</taxon>
        <taxon>Magnoliopsida</taxon>
        <taxon>Liliopsida</taxon>
        <taxon>Zingiberales</taxon>
        <taxon>Musaceae</taxon>
        <taxon>Musa</taxon>
    </lineage>
</organism>
<evidence type="ECO:0000256" key="1">
    <source>
        <dbReference type="ARBA" id="ARBA00004127"/>
    </source>
</evidence>
<accession>A0A4S8J337</accession>
<dbReference type="EMBL" id="PYDT01000007">
    <property type="protein sequence ID" value="THU55214.1"/>
    <property type="molecule type" value="Genomic_DNA"/>
</dbReference>
<evidence type="ECO:0000256" key="5">
    <source>
        <dbReference type="ARBA" id="ARBA00023136"/>
    </source>
</evidence>
<dbReference type="PANTHER" id="PTHR45665">
    <property type="entry name" value="AQUAPORIN-8"/>
    <property type="match status" value="1"/>
</dbReference>
<dbReference type="STRING" id="52838.A0A4S8J337"/>
<dbReference type="InterPro" id="IPR000425">
    <property type="entry name" value="MIP"/>
</dbReference>
<evidence type="ECO:0000313" key="8">
    <source>
        <dbReference type="EMBL" id="THU55214.1"/>
    </source>
</evidence>
<proteinExistence type="predicted"/>
<dbReference type="PANTHER" id="PTHR45665:SF37">
    <property type="entry name" value="AQUAPORIN TIP2-3-RELATED"/>
    <property type="match status" value="1"/>
</dbReference>
<dbReference type="Pfam" id="PF00230">
    <property type="entry name" value="MIP"/>
    <property type="match status" value="2"/>
</dbReference>
<dbReference type="AlphaFoldDB" id="A0A4S8J337"/>
<protein>
    <submittedName>
        <fullName evidence="8">Uncharacterized protein</fullName>
    </submittedName>
</protein>
<keyword evidence="5 6" id="KW-0472">Membrane</keyword>
<evidence type="ECO:0000313" key="7">
    <source>
        <dbReference type="EMBL" id="THU55209.1"/>
    </source>
</evidence>
<evidence type="ECO:0000313" key="9">
    <source>
        <dbReference type="Proteomes" id="UP000317650"/>
    </source>
</evidence>
<keyword evidence="9" id="KW-1185">Reference proteome</keyword>
<dbReference type="Gene3D" id="1.20.1080.10">
    <property type="entry name" value="Glycerol uptake facilitator protein"/>
    <property type="match status" value="1"/>
</dbReference>
<gene>
    <name evidence="7" type="ORF">C4D60_Mb11t04170</name>
    <name evidence="8" type="ORF">C4D60_Mb11t04220</name>
</gene>
<keyword evidence="3" id="KW-0677">Repeat</keyword>
<evidence type="ECO:0000256" key="2">
    <source>
        <dbReference type="ARBA" id="ARBA00022692"/>
    </source>
</evidence>
<dbReference type="SUPFAM" id="SSF81338">
    <property type="entry name" value="Aquaporin-like"/>
    <property type="match status" value="1"/>
</dbReference>
<reference evidence="8 9" key="1">
    <citation type="journal article" date="2019" name="Nat. Plants">
        <title>Genome sequencing of Musa balbisiana reveals subgenome evolution and function divergence in polyploid bananas.</title>
        <authorList>
            <person name="Yao X."/>
        </authorList>
    </citation>
    <scope>NUCLEOTIDE SEQUENCE [LARGE SCALE GENOMIC DNA]</scope>
    <source>
        <strain evidence="9">cv. DH-PKW</strain>
        <strain evidence="8">DH-PKW</strain>
        <tissue evidence="8">Leaves</tissue>
    </source>
</reference>
<keyword evidence="4 6" id="KW-1133">Transmembrane helix</keyword>
<comment type="caution">
    <text evidence="8">The sequence shown here is derived from an EMBL/GenBank/DDBJ whole genome shotgun (WGS) entry which is preliminary data.</text>
</comment>
<dbReference type="EMBL" id="PYDT01000007">
    <property type="protein sequence ID" value="THU55209.1"/>
    <property type="molecule type" value="Genomic_DNA"/>
</dbReference>
<name>A0A4S8J337_MUSBA</name>
<keyword evidence="2 6" id="KW-0812">Transmembrane</keyword>
<evidence type="ECO:0000256" key="4">
    <source>
        <dbReference type="ARBA" id="ARBA00022989"/>
    </source>
</evidence>
<dbReference type="InterPro" id="IPR034294">
    <property type="entry name" value="Aquaporin_transptr"/>
</dbReference>
<dbReference type="GO" id="GO:0009705">
    <property type="term" value="C:plant-type vacuole membrane"/>
    <property type="evidence" value="ECO:0007669"/>
    <property type="project" value="TreeGrafter"/>
</dbReference>
<dbReference type="GO" id="GO:0012505">
    <property type="term" value="C:endomembrane system"/>
    <property type="evidence" value="ECO:0007669"/>
    <property type="project" value="UniProtKB-SubCell"/>
</dbReference>
<feature type="transmembrane region" description="Helical" evidence="6">
    <location>
        <begin position="12"/>
        <end position="32"/>
    </location>
</feature>